<protein>
    <submittedName>
        <fullName evidence="4">Polyprenyl synthetase family protein</fullName>
    </submittedName>
</protein>
<dbReference type="RefSeq" id="WP_345357712.1">
    <property type="nucleotide sequence ID" value="NZ_BAABHJ010000015.1"/>
</dbReference>
<gene>
    <name evidence="4" type="ORF">GCM10023195_45300</name>
</gene>
<keyword evidence="2" id="KW-0460">Magnesium</keyword>
<keyword evidence="1" id="KW-0479">Metal-binding</keyword>
<name>A0ABP8TKZ2_9ACTN</name>
<evidence type="ECO:0000313" key="4">
    <source>
        <dbReference type="EMBL" id="GAA4610755.1"/>
    </source>
</evidence>
<reference evidence="5" key="1">
    <citation type="journal article" date="2019" name="Int. J. Syst. Evol. Microbiol.">
        <title>The Global Catalogue of Microorganisms (GCM) 10K type strain sequencing project: providing services to taxonomists for standard genome sequencing and annotation.</title>
        <authorList>
            <consortium name="The Broad Institute Genomics Platform"/>
            <consortium name="The Broad Institute Genome Sequencing Center for Infectious Disease"/>
            <person name="Wu L."/>
            <person name="Ma J."/>
        </authorList>
    </citation>
    <scope>NUCLEOTIDE SEQUENCE [LARGE SCALE GENOMIC DNA]</scope>
    <source>
        <strain evidence="5">JCM 17938</strain>
    </source>
</reference>
<evidence type="ECO:0000313" key="5">
    <source>
        <dbReference type="Proteomes" id="UP001500212"/>
    </source>
</evidence>
<dbReference type="PANTHER" id="PTHR12001:SF86">
    <property type="entry name" value="GERANYLGERANYL DIPHOSPHATE SYNTHASE"/>
    <property type="match status" value="1"/>
</dbReference>
<dbReference type="PROSITE" id="PS00444">
    <property type="entry name" value="POLYPRENYL_SYNTHASE_2"/>
    <property type="match status" value="1"/>
</dbReference>
<dbReference type="SFLD" id="SFLDG01017">
    <property type="entry name" value="Polyprenyl_Transferase_Like"/>
    <property type="match status" value="1"/>
</dbReference>
<dbReference type="InterPro" id="IPR000092">
    <property type="entry name" value="Polyprenyl_synt"/>
</dbReference>
<dbReference type="Proteomes" id="UP001500212">
    <property type="component" value="Unassembled WGS sequence"/>
</dbReference>
<dbReference type="SFLD" id="SFLDS00005">
    <property type="entry name" value="Isoprenoid_Synthase_Type_I"/>
    <property type="match status" value="1"/>
</dbReference>
<keyword evidence="5" id="KW-1185">Reference proteome</keyword>
<organism evidence="4 5">
    <name type="scientific">Actinoallomurus liliacearum</name>
    <dbReference type="NCBI Taxonomy" id="1080073"/>
    <lineage>
        <taxon>Bacteria</taxon>
        <taxon>Bacillati</taxon>
        <taxon>Actinomycetota</taxon>
        <taxon>Actinomycetes</taxon>
        <taxon>Streptosporangiales</taxon>
        <taxon>Thermomonosporaceae</taxon>
        <taxon>Actinoallomurus</taxon>
    </lineage>
</organism>
<sequence length="355" mass="36696">MPLDVSPPAEAGDDAAVILSRWSSLAAPALRAAVETLHPWPARMAAYAFGWAGRDGRPSGGSPATGGKGLRPALVLLCAGAAGAPADSALAGAVAVELVHAFSLVHDDIMDGDERRRHRASVWRAYGVGPAILTGDALLALAMATLARVPGPGAAAAMERLSATLIELVHGQAEDIAFEGRPWTGRDAVTVEEYVAMAEAKTGALLGCAAAIGCLLGGGPPERAERIAVMGRQLGLAFQMTDDLLGIWGDPSVTGKPASSDLRRGKKTLPVLAALESGTPAARRLEEVLAAPLTGEEELELARNLIEDAGGRRRTRERAAACLRRALHVLHAEGVGGPAAEDLAVLFGLLLDRAR</sequence>
<comment type="caution">
    <text evidence="4">The sequence shown here is derived from an EMBL/GenBank/DDBJ whole genome shotgun (WGS) entry which is preliminary data.</text>
</comment>
<proteinExistence type="inferred from homology"/>
<dbReference type="PANTHER" id="PTHR12001">
    <property type="entry name" value="GERANYLGERANYL PYROPHOSPHATE SYNTHASE"/>
    <property type="match status" value="1"/>
</dbReference>
<dbReference type="EMBL" id="BAABHJ010000015">
    <property type="protein sequence ID" value="GAA4610755.1"/>
    <property type="molecule type" value="Genomic_DNA"/>
</dbReference>
<evidence type="ECO:0000256" key="2">
    <source>
        <dbReference type="ARBA" id="ARBA00022842"/>
    </source>
</evidence>
<comment type="similarity">
    <text evidence="3">Belongs to the FPP/GGPP synthase family.</text>
</comment>
<evidence type="ECO:0000256" key="3">
    <source>
        <dbReference type="RuleBase" id="RU004466"/>
    </source>
</evidence>
<dbReference type="CDD" id="cd00685">
    <property type="entry name" value="Trans_IPPS_HT"/>
    <property type="match status" value="1"/>
</dbReference>
<accession>A0ABP8TKZ2</accession>
<evidence type="ECO:0000256" key="1">
    <source>
        <dbReference type="ARBA" id="ARBA00022723"/>
    </source>
</evidence>
<dbReference type="SUPFAM" id="SSF48576">
    <property type="entry name" value="Terpenoid synthases"/>
    <property type="match status" value="1"/>
</dbReference>
<dbReference type="InterPro" id="IPR033749">
    <property type="entry name" value="Polyprenyl_synt_CS"/>
</dbReference>
<keyword evidence="3" id="KW-0808">Transferase</keyword>
<dbReference type="Pfam" id="PF00348">
    <property type="entry name" value="polyprenyl_synt"/>
    <property type="match status" value="1"/>
</dbReference>
<dbReference type="PROSITE" id="PS00723">
    <property type="entry name" value="POLYPRENYL_SYNTHASE_1"/>
    <property type="match status" value="1"/>
</dbReference>
<dbReference type="InterPro" id="IPR008949">
    <property type="entry name" value="Isoprenoid_synthase_dom_sf"/>
</dbReference>
<dbReference type="Gene3D" id="1.10.600.10">
    <property type="entry name" value="Farnesyl Diphosphate Synthase"/>
    <property type="match status" value="1"/>
</dbReference>